<evidence type="ECO:0000256" key="1">
    <source>
        <dbReference type="ARBA" id="ARBA00022801"/>
    </source>
</evidence>
<reference evidence="6" key="2">
    <citation type="journal article" date="2018" name="BMC Genomics">
        <title>Genomic insights into host adaptation between the wheat stripe rust pathogen (Puccinia striiformis f. sp. tritici) and the barley stripe rust pathogen (Puccinia striiformis f. sp. hordei).</title>
        <authorList>
            <person name="Xia C."/>
            <person name="Wang M."/>
            <person name="Yin C."/>
            <person name="Cornejo O.E."/>
            <person name="Hulbert S.H."/>
            <person name="Chen X."/>
        </authorList>
    </citation>
    <scope>NUCLEOTIDE SEQUENCE [LARGE SCALE GENOMIC DNA]</scope>
    <source>
        <strain evidence="6">93TX-2</strain>
    </source>
</reference>
<organism evidence="5 6">
    <name type="scientific">Puccinia striiformis</name>
    <dbReference type="NCBI Taxonomy" id="27350"/>
    <lineage>
        <taxon>Eukaryota</taxon>
        <taxon>Fungi</taxon>
        <taxon>Dikarya</taxon>
        <taxon>Basidiomycota</taxon>
        <taxon>Pucciniomycotina</taxon>
        <taxon>Pucciniomycetes</taxon>
        <taxon>Pucciniales</taxon>
        <taxon>Pucciniaceae</taxon>
        <taxon>Puccinia</taxon>
    </lineage>
</organism>
<dbReference type="InterPro" id="IPR029052">
    <property type="entry name" value="Metallo-depent_PP-like"/>
</dbReference>
<dbReference type="GO" id="GO:0008081">
    <property type="term" value="F:phosphoric diester hydrolase activity"/>
    <property type="evidence" value="ECO:0007669"/>
    <property type="project" value="TreeGrafter"/>
</dbReference>
<dbReference type="AlphaFoldDB" id="A0A2S4WGD4"/>
<feature type="region of interest" description="Disordered" evidence="3">
    <location>
        <begin position="106"/>
        <end position="135"/>
    </location>
</feature>
<dbReference type="SUPFAM" id="SSF54427">
    <property type="entry name" value="NTF2-like"/>
    <property type="match status" value="1"/>
</dbReference>
<dbReference type="VEuPathDB" id="FungiDB:PSHT_03098"/>
<dbReference type="OrthoDB" id="282973at2759"/>
<dbReference type="Pfam" id="PF00149">
    <property type="entry name" value="Metallophos"/>
    <property type="match status" value="1"/>
</dbReference>
<dbReference type="VEuPathDB" id="FungiDB:PSTT_06063"/>
<comment type="caution">
    <text evidence="5">The sequence shown here is derived from an EMBL/GenBank/DDBJ whole genome shotgun (WGS) entry which is preliminary data.</text>
</comment>
<protein>
    <recommendedName>
        <fullName evidence="4">Calcineurin-like phosphoesterase domain-containing protein</fullName>
    </recommendedName>
</protein>
<keyword evidence="2" id="KW-0325">Glycoprotein</keyword>
<evidence type="ECO:0000313" key="6">
    <source>
        <dbReference type="Proteomes" id="UP000238274"/>
    </source>
</evidence>
<evidence type="ECO:0000259" key="4">
    <source>
        <dbReference type="Pfam" id="PF00149"/>
    </source>
</evidence>
<dbReference type="PANTHER" id="PTHR10340:SF34">
    <property type="entry name" value="SPHINGOMYELIN PHOSPHODIESTERASE"/>
    <property type="match status" value="1"/>
</dbReference>
<dbReference type="CDD" id="cd00842">
    <property type="entry name" value="MPP_ASMase"/>
    <property type="match status" value="1"/>
</dbReference>
<feature type="compositionally biased region" description="Basic and acidic residues" evidence="3">
    <location>
        <begin position="106"/>
        <end position="117"/>
    </location>
</feature>
<reference evidence="5 6" key="1">
    <citation type="submission" date="2017-12" db="EMBL/GenBank/DDBJ databases">
        <title>Gene loss provides genomic basis for host adaptation in cereal stripe rust fungi.</title>
        <authorList>
            <person name="Xia C."/>
        </authorList>
    </citation>
    <scope>NUCLEOTIDE SEQUENCE [LARGE SCALE GENOMIC DNA]</scope>
    <source>
        <strain evidence="5 6">93TX-2</strain>
    </source>
</reference>
<feature type="non-terminal residue" evidence="5">
    <location>
        <position position="1083"/>
    </location>
</feature>
<feature type="region of interest" description="Disordered" evidence="3">
    <location>
        <begin position="540"/>
        <end position="563"/>
    </location>
</feature>
<feature type="compositionally biased region" description="Low complexity" evidence="3">
    <location>
        <begin position="550"/>
        <end position="561"/>
    </location>
</feature>
<sequence length="1083" mass="122991">RRAFRQLLHYNIRSSRSPSYSLPIFRQQQYIIGSFSPKKKKTSRMAKIFLSTRLILQPTKRYYVQAIRQLQPRFQSTLTSSNDHHPQQQPTISNFEFDHEIERELARLPAKKSQEARRRLRNERRAQNNGQSVGRPDAIIIPYIPGYEGKEPNSSRGLWTHLKIGFQKNRLKEAWGQWLGQRQSKQNVDSILSPSNPSWMKDFTDEAYGTIILSHQTVTSGLFDSKSAQRFLHPMMIETLKTKRDKLLRSFSASHIITWMKHDHKPELDIKGQPIKNSIPNELDVVAMRAAPFDQFGTVVQIAVRFHSMQSLEIRDERGLLVFGSHSKPQSIIEYFVFQKRMGLLDPSFRLLQQVDPDPKPDCLPISARMSANERARLLGGGGTRTTGSSYFFRLHQPKFPTRLRSLLTIISILLAAAGVYLYNAYTHRDLVDQLAHSIENLSTCASCQALLIPLISIAHLGDDKLFSTLVSFCTGLGIQDPEVCRGALGAQAPIIAHSLRSMSLGGPAATLFCAKTFGLCDDPVVRDWKDIPLPPHYSNSTAATINKGTRSTHTRLSSRSNAKRKSFQVIHISDLHIDREYTTGADAKCARNLCCRPNQPSDIPNQTQIPAGPYGHHNCDSPESLYISMLRALKVHAPNASFAMHTGDMVDHAVWTSVRKEVEEGIQQGHSQYHTYSKVPLYGVIGNHDVAPTNSFPRNTTITTLSSQWDLELFSDTWARWIGDHGAHTLQANSGCYSRIHPGTNLKIISLNTGFWYKANFWLYDSDEFQPDPNGILAWLISELQDAENRGQKAWIIGHLSPGKADCLHEPSRYINQILRRYKHTIAAMFYGHTHRSEWEIVYEDPQHPTAENAIGIIYIGPAVTPESGNPAFRVYDVDPETYQVLDFHEIITNLSAPSFQTRPEWFEYYSAKSTYTKMLTDNGIDPFPLSTKSSSSGTAVEFLDGKFWHKVTEILEISYPEFEKFFKRLTRGADQPSDWKPCYSGECRKKWVHNLRSSQSEFNEYPNQVRLHIDTVSGSVPIKPKKGFQLMSDEEDGEHVCGDLASLYRHAKTHVLPDLQAKKVVIPDQLKREIRRTLQDS</sequence>
<dbReference type="EMBL" id="PKSM01000028">
    <property type="protein sequence ID" value="POW20855.1"/>
    <property type="molecule type" value="Genomic_DNA"/>
</dbReference>
<keyword evidence="1" id="KW-0378">Hydrolase</keyword>
<gene>
    <name evidence="5" type="ORF">PSHT_03098</name>
</gene>
<dbReference type="InterPro" id="IPR004843">
    <property type="entry name" value="Calcineurin-like_PHP"/>
</dbReference>
<feature type="non-terminal residue" evidence="5">
    <location>
        <position position="1"/>
    </location>
</feature>
<dbReference type="InterPro" id="IPR032710">
    <property type="entry name" value="NTF2-like_dom_sf"/>
</dbReference>
<dbReference type="FunFam" id="3.60.21.10:FF:000083">
    <property type="entry name" value="Sphingomyelin phosphodiesterase"/>
    <property type="match status" value="1"/>
</dbReference>
<dbReference type="InterPro" id="IPR041805">
    <property type="entry name" value="ASMase/PPN1_MPP"/>
</dbReference>
<reference evidence="6" key="3">
    <citation type="journal article" date="2018" name="Mol. Plant Microbe Interact.">
        <title>Genome sequence resources for the wheat stripe rust pathogen (Puccinia striiformis f. sp. tritici) and the barley stripe rust pathogen (Puccinia striiformis f. sp. hordei).</title>
        <authorList>
            <person name="Xia C."/>
            <person name="Wang M."/>
            <person name="Yin C."/>
            <person name="Cornejo O.E."/>
            <person name="Hulbert S.H."/>
            <person name="Chen X."/>
        </authorList>
    </citation>
    <scope>NUCLEOTIDE SEQUENCE [LARGE SCALE GENOMIC DNA]</scope>
    <source>
        <strain evidence="6">93TX-2</strain>
    </source>
</reference>
<dbReference type="SUPFAM" id="SSF56300">
    <property type="entry name" value="Metallo-dependent phosphatases"/>
    <property type="match status" value="1"/>
</dbReference>
<evidence type="ECO:0000256" key="2">
    <source>
        <dbReference type="ARBA" id="ARBA00023180"/>
    </source>
</evidence>
<feature type="compositionally biased region" description="Polar residues" evidence="3">
    <location>
        <begin position="540"/>
        <end position="549"/>
    </location>
</feature>
<feature type="domain" description="Calcineurin-like phosphoesterase" evidence="4">
    <location>
        <begin position="569"/>
        <end position="837"/>
    </location>
</feature>
<dbReference type="GO" id="GO:0005615">
    <property type="term" value="C:extracellular space"/>
    <property type="evidence" value="ECO:0007669"/>
    <property type="project" value="TreeGrafter"/>
</dbReference>
<name>A0A2S4WGD4_9BASI</name>
<evidence type="ECO:0000313" key="5">
    <source>
        <dbReference type="EMBL" id="POW20855.1"/>
    </source>
</evidence>
<proteinExistence type="predicted"/>
<keyword evidence="6" id="KW-1185">Reference proteome</keyword>
<evidence type="ECO:0000256" key="3">
    <source>
        <dbReference type="SAM" id="MobiDB-lite"/>
    </source>
</evidence>
<accession>A0A2S4WGD4</accession>
<dbReference type="Gene3D" id="3.10.450.240">
    <property type="match status" value="1"/>
</dbReference>
<dbReference type="Proteomes" id="UP000238274">
    <property type="component" value="Unassembled WGS sequence"/>
</dbReference>
<dbReference type="PANTHER" id="PTHR10340">
    <property type="entry name" value="SPHINGOMYELIN PHOSPHODIESTERASE"/>
    <property type="match status" value="1"/>
</dbReference>
<dbReference type="Gene3D" id="3.60.21.10">
    <property type="match status" value="1"/>
</dbReference>